<dbReference type="InterPro" id="IPR036410">
    <property type="entry name" value="HSP_DnaJ_Cys-rich_dom_sf"/>
</dbReference>
<keyword evidence="10" id="KW-1185">Reference proteome</keyword>
<name>A0A1E3NDP4_9ASCO</name>
<dbReference type="SUPFAM" id="SSF57938">
    <property type="entry name" value="DnaJ/Hsp40 cysteine-rich domain"/>
    <property type="match status" value="1"/>
</dbReference>
<evidence type="ECO:0000313" key="10">
    <source>
        <dbReference type="Proteomes" id="UP000094455"/>
    </source>
</evidence>
<evidence type="ECO:0000259" key="7">
    <source>
        <dbReference type="PROSITE" id="PS50076"/>
    </source>
</evidence>
<dbReference type="CDD" id="cd10747">
    <property type="entry name" value="DnaJ_C"/>
    <property type="match status" value="1"/>
</dbReference>
<dbReference type="InterPro" id="IPR001305">
    <property type="entry name" value="HSP_DnaJ_Cys-rich_dom"/>
</dbReference>
<dbReference type="FunFam" id="2.10.230.10:FF:000001">
    <property type="entry name" value="DnaJ subfamily A member 2"/>
    <property type="match status" value="1"/>
</dbReference>
<dbReference type="FunFam" id="2.60.260.20:FF:000003">
    <property type="entry name" value="DnaJ subfamily A member 2"/>
    <property type="match status" value="1"/>
</dbReference>
<evidence type="ECO:0000256" key="6">
    <source>
        <dbReference type="PROSITE-ProRule" id="PRU00546"/>
    </source>
</evidence>
<evidence type="ECO:0000256" key="3">
    <source>
        <dbReference type="ARBA" id="ARBA00022771"/>
    </source>
</evidence>
<dbReference type="Proteomes" id="UP000094455">
    <property type="component" value="Unassembled WGS sequence"/>
</dbReference>
<evidence type="ECO:0000256" key="5">
    <source>
        <dbReference type="ARBA" id="ARBA00023186"/>
    </source>
</evidence>
<dbReference type="PANTHER" id="PTHR43888">
    <property type="entry name" value="DNAJ-LIKE-2, ISOFORM A-RELATED"/>
    <property type="match status" value="1"/>
</dbReference>
<dbReference type="GeneID" id="30178710"/>
<evidence type="ECO:0000256" key="1">
    <source>
        <dbReference type="ARBA" id="ARBA00022723"/>
    </source>
</evidence>
<sequence>MATMTFYELLGVETSASEGDIRKAYRKLALKYHPDKVSAEERDASEIKFKEITEAYEVLCDEDRRRDYDLGGYKSGQRGGPEFDFDFDFGGGFGNGRGGGGFGGDFSPDDFASFFGSGAGGGRQGRQSGGGSERVDLNIEFSTTVTLKDLYFGKLVKKTYTRDIICVKCKGSGLRKNAVEILCPTCNGHGLVEEYRRMSGLGGVMFVERVPCKNCDGKGMYSRADDRCRKCKGKGVTKEECTCEFEVKKGSPNDGIVTSKGFGNARPKMNTGDAILKYRYEADTDATSKEHNFQRDGNSLYTKLSINLTEALGGFESDRFIQTLDERWLNVKLPMGKVIRPGDSIVIKNEGMPILDSKSNSCGDLYVGVDILFPKDNWMLERGDVGKLSNLLGFVDRSKTKTKDAHGDENDDDNNENDVADVVPTVFQIKDKNSVPKSFNTYVNNTEVKTFGTENANSGWFGWFRW</sequence>
<evidence type="ECO:0000313" key="9">
    <source>
        <dbReference type="EMBL" id="ODQ44251.1"/>
    </source>
</evidence>
<feature type="domain" description="CR-type" evidence="8">
    <location>
        <begin position="153"/>
        <end position="240"/>
    </location>
</feature>
<keyword evidence="5" id="KW-0143">Chaperone</keyword>
<dbReference type="CDD" id="cd10719">
    <property type="entry name" value="DnaJ_zf"/>
    <property type="match status" value="1"/>
</dbReference>
<gene>
    <name evidence="9" type="ORF">PICMEDRAFT_18495</name>
</gene>
<dbReference type="InterPro" id="IPR036869">
    <property type="entry name" value="J_dom_sf"/>
</dbReference>
<dbReference type="GO" id="GO:0051082">
    <property type="term" value="F:unfolded protein binding"/>
    <property type="evidence" value="ECO:0007669"/>
    <property type="project" value="InterPro"/>
</dbReference>
<proteinExistence type="predicted"/>
<dbReference type="PROSITE" id="PS50076">
    <property type="entry name" value="DNAJ_2"/>
    <property type="match status" value="1"/>
</dbReference>
<evidence type="ECO:0008006" key="11">
    <source>
        <dbReference type="Google" id="ProtNLM"/>
    </source>
</evidence>
<dbReference type="Gene3D" id="2.10.230.10">
    <property type="entry name" value="Heat shock protein DnaJ, cysteine-rich domain"/>
    <property type="match status" value="1"/>
</dbReference>
<dbReference type="InterPro" id="IPR002939">
    <property type="entry name" value="DnaJ_C"/>
</dbReference>
<dbReference type="EMBL" id="KV454008">
    <property type="protein sequence ID" value="ODQ44251.1"/>
    <property type="molecule type" value="Genomic_DNA"/>
</dbReference>
<dbReference type="InterPro" id="IPR018253">
    <property type="entry name" value="DnaJ_domain_CS"/>
</dbReference>
<dbReference type="Gene3D" id="2.60.260.20">
    <property type="entry name" value="Urease metallochaperone UreE, N-terminal domain"/>
    <property type="match status" value="2"/>
</dbReference>
<evidence type="ECO:0000259" key="8">
    <source>
        <dbReference type="PROSITE" id="PS51188"/>
    </source>
</evidence>
<dbReference type="InterPro" id="IPR044713">
    <property type="entry name" value="DNJA1/2-like"/>
</dbReference>
<feature type="zinc finger region" description="CR-type" evidence="6">
    <location>
        <begin position="153"/>
        <end position="240"/>
    </location>
</feature>
<dbReference type="PROSITE" id="PS00636">
    <property type="entry name" value="DNAJ_1"/>
    <property type="match status" value="1"/>
</dbReference>
<dbReference type="PRINTS" id="PR00625">
    <property type="entry name" value="JDOMAIN"/>
</dbReference>
<dbReference type="Pfam" id="PF00226">
    <property type="entry name" value="DnaJ"/>
    <property type="match status" value="1"/>
</dbReference>
<accession>A0A1E3NDP4</accession>
<organism evidence="9 10">
    <name type="scientific">Pichia membranifaciens NRRL Y-2026</name>
    <dbReference type="NCBI Taxonomy" id="763406"/>
    <lineage>
        <taxon>Eukaryota</taxon>
        <taxon>Fungi</taxon>
        <taxon>Dikarya</taxon>
        <taxon>Ascomycota</taxon>
        <taxon>Saccharomycotina</taxon>
        <taxon>Pichiomycetes</taxon>
        <taxon>Pichiales</taxon>
        <taxon>Pichiaceae</taxon>
        <taxon>Pichia</taxon>
    </lineage>
</organism>
<keyword evidence="3 6" id="KW-0863">Zinc-finger</keyword>
<keyword evidence="1 6" id="KW-0479">Metal-binding</keyword>
<keyword evidence="4 6" id="KW-0862">Zinc</keyword>
<dbReference type="AlphaFoldDB" id="A0A1E3NDP4"/>
<dbReference type="STRING" id="763406.A0A1E3NDP4"/>
<dbReference type="GO" id="GO:0008270">
    <property type="term" value="F:zinc ion binding"/>
    <property type="evidence" value="ECO:0007669"/>
    <property type="project" value="UniProtKB-KW"/>
</dbReference>
<dbReference type="SUPFAM" id="SSF46565">
    <property type="entry name" value="Chaperone J-domain"/>
    <property type="match status" value="1"/>
</dbReference>
<dbReference type="OrthoDB" id="550424at2759"/>
<keyword evidence="2" id="KW-0677">Repeat</keyword>
<dbReference type="InterPro" id="IPR008971">
    <property type="entry name" value="HSP40/DnaJ_pept-bd"/>
</dbReference>
<dbReference type="GO" id="GO:0006457">
    <property type="term" value="P:protein folding"/>
    <property type="evidence" value="ECO:0007669"/>
    <property type="project" value="InterPro"/>
</dbReference>
<dbReference type="SMART" id="SM00271">
    <property type="entry name" value="DnaJ"/>
    <property type="match status" value="1"/>
</dbReference>
<reference evidence="9 10" key="1">
    <citation type="journal article" date="2016" name="Proc. Natl. Acad. Sci. U.S.A.">
        <title>Comparative genomics of biotechnologically important yeasts.</title>
        <authorList>
            <person name="Riley R."/>
            <person name="Haridas S."/>
            <person name="Wolfe K.H."/>
            <person name="Lopes M.R."/>
            <person name="Hittinger C.T."/>
            <person name="Goeker M."/>
            <person name="Salamov A.A."/>
            <person name="Wisecaver J.H."/>
            <person name="Long T.M."/>
            <person name="Calvey C.H."/>
            <person name="Aerts A.L."/>
            <person name="Barry K.W."/>
            <person name="Choi C."/>
            <person name="Clum A."/>
            <person name="Coughlan A.Y."/>
            <person name="Deshpande S."/>
            <person name="Douglass A.P."/>
            <person name="Hanson S.J."/>
            <person name="Klenk H.-P."/>
            <person name="LaButti K.M."/>
            <person name="Lapidus A."/>
            <person name="Lindquist E.A."/>
            <person name="Lipzen A.M."/>
            <person name="Meier-Kolthoff J.P."/>
            <person name="Ohm R.A."/>
            <person name="Otillar R.P."/>
            <person name="Pangilinan J.L."/>
            <person name="Peng Y."/>
            <person name="Rokas A."/>
            <person name="Rosa C.A."/>
            <person name="Scheuner C."/>
            <person name="Sibirny A.A."/>
            <person name="Slot J.C."/>
            <person name="Stielow J.B."/>
            <person name="Sun H."/>
            <person name="Kurtzman C.P."/>
            <person name="Blackwell M."/>
            <person name="Grigoriev I.V."/>
            <person name="Jeffries T.W."/>
        </authorList>
    </citation>
    <scope>NUCLEOTIDE SEQUENCE [LARGE SCALE GENOMIC DNA]</scope>
    <source>
        <strain evidence="9 10">NRRL Y-2026</strain>
    </source>
</reference>
<dbReference type="CDD" id="cd06257">
    <property type="entry name" value="DnaJ"/>
    <property type="match status" value="1"/>
</dbReference>
<dbReference type="Pfam" id="PF00684">
    <property type="entry name" value="DnaJ_CXXCXGXG"/>
    <property type="match status" value="1"/>
</dbReference>
<dbReference type="SUPFAM" id="SSF49493">
    <property type="entry name" value="HSP40/DnaJ peptide-binding domain"/>
    <property type="match status" value="2"/>
</dbReference>
<dbReference type="RefSeq" id="XP_019015364.1">
    <property type="nucleotide sequence ID" value="XM_019162023.1"/>
</dbReference>
<protein>
    <recommendedName>
        <fullName evidence="11">J domain-containing protein</fullName>
    </recommendedName>
</protein>
<dbReference type="Gene3D" id="1.10.287.110">
    <property type="entry name" value="DnaJ domain"/>
    <property type="match status" value="1"/>
</dbReference>
<feature type="domain" description="J" evidence="7">
    <location>
        <begin position="5"/>
        <end position="72"/>
    </location>
</feature>
<evidence type="ECO:0000256" key="2">
    <source>
        <dbReference type="ARBA" id="ARBA00022737"/>
    </source>
</evidence>
<evidence type="ECO:0000256" key="4">
    <source>
        <dbReference type="ARBA" id="ARBA00022833"/>
    </source>
</evidence>
<dbReference type="Pfam" id="PF01556">
    <property type="entry name" value="DnaJ_C"/>
    <property type="match status" value="1"/>
</dbReference>
<dbReference type="InterPro" id="IPR001623">
    <property type="entry name" value="DnaJ_domain"/>
</dbReference>
<dbReference type="GO" id="GO:0030544">
    <property type="term" value="F:Hsp70 protein binding"/>
    <property type="evidence" value="ECO:0007669"/>
    <property type="project" value="InterPro"/>
</dbReference>
<dbReference type="PROSITE" id="PS51188">
    <property type="entry name" value="ZF_CR"/>
    <property type="match status" value="1"/>
</dbReference>